<gene>
    <name evidence="13" type="ORF">L596_014337</name>
</gene>
<evidence type="ECO:0000313" key="14">
    <source>
        <dbReference type="Proteomes" id="UP000298663"/>
    </source>
</evidence>
<dbReference type="Pfam" id="PF03942">
    <property type="entry name" value="DTW"/>
    <property type="match status" value="1"/>
</dbReference>
<comment type="catalytic activity">
    <reaction evidence="11">
        <text>a uridine in tRNA + S-adenosyl-L-methionine = a 3-[(3S)-3-amino-3-carboxypropyl]uridine in tRNA + S-methyl-5'-thioadenosine + H(+)</text>
        <dbReference type="Rhea" id="RHEA:62432"/>
        <dbReference type="Rhea" id="RHEA-COMP:13339"/>
        <dbReference type="Rhea" id="RHEA-COMP:16092"/>
        <dbReference type="ChEBI" id="CHEBI:15378"/>
        <dbReference type="ChEBI" id="CHEBI:17509"/>
        <dbReference type="ChEBI" id="CHEBI:59789"/>
        <dbReference type="ChEBI" id="CHEBI:65315"/>
        <dbReference type="ChEBI" id="CHEBI:82930"/>
        <dbReference type="EC" id="2.5.1.25"/>
    </reaction>
</comment>
<reference evidence="13 14" key="2">
    <citation type="journal article" date="2019" name="G3 (Bethesda)">
        <title>Hybrid Assembly of the Genome of the Entomopathogenic Nematode Steinernema carpocapsae Identifies the X-Chromosome.</title>
        <authorList>
            <person name="Serra L."/>
            <person name="Macchietto M."/>
            <person name="Macias-Munoz A."/>
            <person name="McGill C.J."/>
            <person name="Rodriguez I.M."/>
            <person name="Rodriguez B."/>
            <person name="Murad R."/>
            <person name="Mortazavi A."/>
        </authorList>
    </citation>
    <scope>NUCLEOTIDE SEQUENCE [LARGE SCALE GENOMIC DNA]</scope>
    <source>
        <strain evidence="13 14">ALL</strain>
    </source>
</reference>
<protein>
    <recommendedName>
        <fullName evidence="9">tRNA-uridine aminocarboxypropyltransferase 1</fullName>
        <ecNumber evidence="2">2.5.1.25</ecNumber>
    </recommendedName>
    <alternativeName>
        <fullName evidence="10">DTW domain-containing protein 1</fullName>
    </alternativeName>
</protein>
<evidence type="ECO:0000256" key="3">
    <source>
        <dbReference type="ARBA" id="ARBA00022679"/>
    </source>
</evidence>
<evidence type="ECO:0000256" key="6">
    <source>
        <dbReference type="ARBA" id="ARBA00023242"/>
    </source>
</evidence>
<keyword evidence="14" id="KW-1185">Reference proteome</keyword>
<dbReference type="GO" id="GO:0005634">
    <property type="term" value="C:nucleus"/>
    <property type="evidence" value="ECO:0007669"/>
    <property type="project" value="UniProtKB-SubCell"/>
</dbReference>
<comment type="similarity">
    <text evidence="8">Belongs to the TDD superfamily. DTWD1 family.</text>
</comment>
<dbReference type="SMART" id="SM01144">
    <property type="entry name" value="DTW"/>
    <property type="match status" value="1"/>
</dbReference>
<dbReference type="EMBL" id="AZBU02000004">
    <property type="protein sequence ID" value="TKR80231.1"/>
    <property type="molecule type" value="Genomic_DNA"/>
</dbReference>
<dbReference type="STRING" id="34508.A0A4U5NCQ8"/>
<evidence type="ECO:0000256" key="2">
    <source>
        <dbReference type="ARBA" id="ARBA00012386"/>
    </source>
</evidence>
<evidence type="ECO:0000256" key="1">
    <source>
        <dbReference type="ARBA" id="ARBA00004123"/>
    </source>
</evidence>
<evidence type="ECO:0000256" key="8">
    <source>
        <dbReference type="ARBA" id="ARBA00038290"/>
    </source>
</evidence>
<organism evidence="13 14">
    <name type="scientific">Steinernema carpocapsae</name>
    <name type="common">Entomopathogenic nematode</name>
    <dbReference type="NCBI Taxonomy" id="34508"/>
    <lineage>
        <taxon>Eukaryota</taxon>
        <taxon>Metazoa</taxon>
        <taxon>Ecdysozoa</taxon>
        <taxon>Nematoda</taxon>
        <taxon>Chromadorea</taxon>
        <taxon>Rhabditida</taxon>
        <taxon>Tylenchina</taxon>
        <taxon>Panagrolaimomorpha</taxon>
        <taxon>Strongyloidoidea</taxon>
        <taxon>Steinernematidae</taxon>
        <taxon>Steinernema</taxon>
    </lineage>
</organism>
<evidence type="ECO:0000256" key="10">
    <source>
        <dbReference type="ARBA" id="ARBA00042508"/>
    </source>
</evidence>
<dbReference type="Proteomes" id="UP000298663">
    <property type="component" value="Unassembled WGS sequence"/>
</dbReference>
<dbReference type="InterPro" id="IPR051521">
    <property type="entry name" value="tRNA_Mod/Golgi_Maint"/>
</dbReference>
<keyword evidence="5" id="KW-0819">tRNA processing</keyword>
<comment type="caution">
    <text evidence="13">The sequence shown here is derived from an EMBL/GenBank/DDBJ whole genome shotgun (WGS) entry which is preliminary data.</text>
</comment>
<keyword evidence="3" id="KW-0808">Transferase</keyword>
<evidence type="ECO:0000313" key="13">
    <source>
        <dbReference type="EMBL" id="TKR80231.1"/>
    </source>
</evidence>
<dbReference type="EC" id="2.5.1.25" evidence="2"/>
<dbReference type="OrthoDB" id="3173at2759"/>
<evidence type="ECO:0000259" key="12">
    <source>
        <dbReference type="SMART" id="SM01144"/>
    </source>
</evidence>
<reference evidence="13 14" key="1">
    <citation type="journal article" date="2015" name="Genome Biol.">
        <title>Comparative genomics of Steinernema reveals deeply conserved gene regulatory networks.</title>
        <authorList>
            <person name="Dillman A.R."/>
            <person name="Macchietto M."/>
            <person name="Porter C.F."/>
            <person name="Rogers A."/>
            <person name="Williams B."/>
            <person name="Antoshechkin I."/>
            <person name="Lee M.M."/>
            <person name="Goodwin Z."/>
            <person name="Lu X."/>
            <person name="Lewis E.E."/>
            <person name="Goodrich-Blair H."/>
            <person name="Stock S.P."/>
            <person name="Adams B.J."/>
            <person name="Sternberg P.W."/>
            <person name="Mortazavi A."/>
        </authorList>
    </citation>
    <scope>NUCLEOTIDE SEQUENCE [LARGE SCALE GENOMIC DNA]</scope>
    <source>
        <strain evidence="13 14">ALL</strain>
    </source>
</reference>
<dbReference type="AlphaFoldDB" id="A0A4U5NCQ8"/>
<dbReference type="InterPro" id="IPR005636">
    <property type="entry name" value="DTW"/>
</dbReference>
<sequence>MASEDLLISSFEGVEKLTERIICKSCGRKRMYFCYDCRVFVPGVAELAPRLKLPVSVDVIKHRMEKNGKSTAIHCLLTAPDSTRIFDSPDLPDYSNAINTVLVYPTPSAISVEDYVKAKGPIERFVFLDATWWQVCCISTFSLSEFRSVD</sequence>
<comment type="subcellular location">
    <subcellularLocation>
        <location evidence="1">Nucleus</location>
    </subcellularLocation>
</comment>
<evidence type="ECO:0000256" key="11">
    <source>
        <dbReference type="ARBA" id="ARBA00048718"/>
    </source>
</evidence>
<evidence type="ECO:0000256" key="7">
    <source>
        <dbReference type="ARBA" id="ARBA00037050"/>
    </source>
</evidence>
<dbReference type="GO" id="GO:0006400">
    <property type="term" value="P:tRNA modification"/>
    <property type="evidence" value="ECO:0007669"/>
    <property type="project" value="TreeGrafter"/>
</dbReference>
<dbReference type="PANTHER" id="PTHR15627:SF8">
    <property type="entry name" value="TRNA-URIDINE AMINOCARBOXYPROPYLTRANSFERASE 1"/>
    <property type="match status" value="1"/>
</dbReference>
<evidence type="ECO:0000256" key="4">
    <source>
        <dbReference type="ARBA" id="ARBA00022691"/>
    </source>
</evidence>
<dbReference type="GO" id="GO:0016432">
    <property type="term" value="F:tRNA-uridine aminocarboxypropyltransferase activity"/>
    <property type="evidence" value="ECO:0007669"/>
    <property type="project" value="UniProtKB-EC"/>
</dbReference>
<accession>A0A4U5NCQ8</accession>
<keyword evidence="6" id="KW-0539">Nucleus</keyword>
<proteinExistence type="inferred from homology"/>
<comment type="function">
    <text evidence="7">Catalyzes the formation of 3-(3-amino-3-carboxypropyl)uridine (acp3U) at position 20 in the D-loop of several cytoplasmic tRNAs (acp3U(20)).</text>
</comment>
<evidence type="ECO:0000256" key="5">
    <source>
        <dbReference type="ARBA" id="ARBA00022694"/>
    </source>
</evidence>
<feature type="domain" description="DTW" evidence="12">
    <location>
        <begin position="30"/>
        <end position="148"/>
    </location>
</feature>
<dbReference type="PANTHER" id="PTHR15627">
    <property type="entry name" value="NATURAL KILLER CELL-SPECIFIC ANTIGEN KLIP1"/>
    <property type="match status" value="1"/>
</dbReference>
<evidence type="ECO:0000256" key="9">
    <source>
        <dbReference type="ARBA" id="ARBA00039242"/>
    </source>
</evidence>
<name>A0A4U5NCQ8_STECR</name>
<keyword evidence="4" id="KW-0949">S-adenosyl-L-methionine</keyword>